<dbReference type="InterPro" id="IPR018391">
    <property type="entry name" value="PQQ_b-propeller_rpt"/>
</dbReference>
<dbReference type="InterPro" id="IPR016024">
    <property type="entry name" value="ARM-type_fold"/>
</dbReference>
<dbReference type="Gene3D" id="2.130.10.10">
    <property type="entry name" value="YVTN repeat-like/Quinoprotein amine dehydrogenase"/>
    <property type="match status" value="2"/>
</dbReference>
<dbReference type="SMART" id="SM00564">
    <property type="entry name" value="PQQ"/>
    <property type="match status" value="5"/>
</dbReference>
<proteinExistence type="predicted"/>
<accession>A0AAJ1ICF5</accession>
<organism evidence="2 3">
    <name type="scientific">Candidatus Thalassospirochaeta sargassi</name>
    <dbReference type="NCBI Taxonomy" id="3119039"/>
    <lineage>
        <taxon>Bacteria</taxon>
        <taxon>Pseudomonadati</taxon>
        <taxon>Spirochaetota</taxon>
        <taxon>Spirochaetia</taxon>
        <taxon>Spirochaetales</taxon>
        <taxon>Spirochaetaceae</taxon>
        <taxon>Candidatus Thalassospirochaeta</taxon>
    </lineage>
</organism>
<dbReference type="InterPro" id="IPR002372">
    <property type="entry name" value="PQQ_rpt_dom"/>
</dbReference>
<evidence type="ECO:0000313" key="2">
    <source>
        <dbReference type="EMBL" id="MDC7226690.1"/>
    </source>
</evidence>
<feature type="domain" description="Pyrrolo-quinoline quinone repeat" evidence="1">
    <location>
        <begin position="97"/>
        <end position="192"/>
    </location>
</feature>
<evidence type="ECO:0000259" key="1">
    <source>
        <dbReference type="Pfam" id="PF13360"/>
    </source>
</evidence>
<dbReference type="EMBL" id="JAQQAL010000016">
    <property type="protein sequence ID" value="MDC7226690.1"/>
    <property type="molecule type" value="Genomic_DNA"/>
</dbReference>
<evidence type="ECO:0000313" key="3">
    <source>
        <dbReference type="Proteomes" id="UP001221217"/>
    </source>
</evidence>
<dbReference type="SUPFAM" id="SSF48371">
    <property type="entry name" value="ARM repeat"/>
    <property type="match status" value="1"/>
</dbReference>
<dbReference type="AlphaFoldDB" id="A0AAJ1ICF5"/>
<dbReference type="SUPFAM" id="SSF50998">
    <property type="entry name" value="Quinoprotein alcohol dehydrogenase-like"/>
    <property type="match status" value="1"/>
</dbReference>
<dbReference type="Gene3D" id="1.25.10.10">
    <property type="entry name" value="Leucine-rich Repeat Variant"/>
    <property type="match status" value="1"/>
</dbReference>
<dbReference type="Proteomes" id="UP001221217">
    <property type="component" value="Unassembled WGS sequence"/>
</dbReference>
<gene>
    <name evidence="2" type="ORF">PQJ61_07985</name>
</gene>
<reference evidence="2 3" key="1">
    <citation type="submission" date="2022-12" db="EMBL/GenBank/DDBJ databases">
        <title>Metagenome assembled genome from gulf of manar.</title>
        <authorList>
            <person name="Kohli P."/>
            <person name="Pk S."/>
            <person name="Venkata Ramana C."/>
            <person name="Sasikala C."/>
        </authorList>
    </citation>
    <scope>NUCLEOTIDE SEQUENCE [LARGE SCALE GENOMIC DNA]</scope>
    <source>
        <strain evidence="2">JB008</strain>
    </source>
</reference>
<dbReference type="InterPro" id="IPR015943">
    <property type="entry name" value="WD40/YVTN_repeat-like_dom_sf"/>
</dbReference>
<dbReference type="PANTHER" id="PTHR34512">
    <property type="entry name" value="CELL SURFACE PROTEIN"/>
    <property type="match status" value="1"/>
</dbReference>
<dbReference type="Pfam" id="PF13360">
    <property type="entry name" value="PQQ_2"/>
    <property type="match status" value="1"/>
</dbReference>
<name>A0AAJ1ICF5_9SPIO</name>
<protein>
    <submittedName>
        <fullName evidence="2">PQQ-binding-like beta-propeller repeat protein</fullName>
    </submittedName>
</protein>
<dbReference type="PANTHER" id="PTHR34512:SF30">
    <property type="entry name" value="OUTER MEMBRANE PROTEIN ASSEMBLY FACTOR BAMB"/>
    <property type="match status" value="1"/>
</dbReference>
<comment type="caution">
    <text evidence="2">The sequence shown here is derived from an EMBL/GenBank/DDBJ whole genome shotgun (WGS) entry which is preliminary data.</text>
</comment>
<dbReference type="InterPro" id="IPR011047">
    <property type="entry name" value="Quinoprotein_ADH-like_sf"/>
</dbReference>
<sequence length="567" mass="61260">MSRKFRISELIFVILIFISHPLVAENELVPLWKYAAGGVLVSPPAVSGTGVYLYSEDRQIHAVSTSGDPMWKFRMPGRPVDSLSVGRDGTVYASTLEGRLFAVNQAGRALWRYDADSEPAGAPAVSADGTVYVASKNGELAALSHTGFIRWKIKIDGSITGSPVIDAGEAVYISDDNGALYSFSPWGTRRWTIDPPAAGSDGHWTAAIDSHILYSAYGSTLRAIEGGEVLWSINLPARISGIVIFSGGLFCSLENGNAMAFERSGVQLWQAEGSHYDTYPVAGASRIFLLSRGGLISLTPEGQLEGAGIVEGIALTQPVMGGGLLVCGSEQWVACAFNVADDTGAGWSQKGGGPDHSGVSGRNRWYFNEEDYMKNMDYLYLKQYITAGSTDEKLEAIEEIGSRIAAEGIDRGEQYLLHLLHLALTEGNIRRTITADSRSNDYPAVRREAAKMIGLYGNFESIELLTAVLEEEKHYDVSAAIMRALGELGTDYDNLPLISIYNKVIKDNNGSAHSGLALAAMDAVADITEYSGVPGSFYGYRALMEIYKGHYSSGIKRKAGEVLRSIR</sequence>
<dbReference type="InterPro" id="IPR011989">
    <property type="entry name" value="ARM-like"/>
</dbReference>